<dbReference type="Proteomes" id="UP000029055">
    <property type="component" value="Unassembled WGS sequence"/>
</dbReference>
<dbReference type="GO" id="GO:0003887">
    <property type="term" value="F:DNA-directed DNA polymerase activity"/>
    <property type="evidence" value="ECO:0007669"/>
    <property type="project" value="UniProtKB-EC"/>
</dbReference>
<dbReference type="PANTHER" id="PTHR11076:SF35">
    <property type="entry name" value="DNA REPAIR PROTEIN HOMOLOG YOBH"/>
    <property type="match status" value="1"/>
</dbReference>
<dbReference type="GO" id="GO:0042276">
    <property type="term" value="P:error-prone translesion synthesis"/>
    <property type="evidence" value="ECO:0007669"/>
    <property type="project" value="TreeGrafter"/>
</dbReference>
<evidence type="ECO:0000256" key="2">
    <source>
        <dbReference type="ARBA" id="ARBA00025589"/>
    </source>
</evidence>
<dbReference type="Gene3D" id="1.10.150.20">
    <property type="entry name" value="5' to 3' exonuclease, C-terminal subdomain"/>
    <property type="match status" value="1"/>
</dbReference>
<dbReference type="GO" id="GO:0006281">
    <property type="term" value="P:DNA repair"/>
    <property type="evidence" value="ECO:0007669"/>
    <property type="project" value="InterPro"/>
</dbReference>
<dbReference type="Gene3D" id="3.30.70.270">
    <property type="match status" value="1"/>
</dbReference>
<dbReference type="EC" id="2.7.7.7" evidence="5"/>
<comment type="function">
    <text evidence="2">Poorly processive, error-prone DNA polymerase involved in untargeted mutagenesis. Copies undamaged DNA at stalled replication forks, which arise in vivo from mismatched or misaligned primer ends. These misaligned primers can be extended by PolIV. Exhibits no 3'-5' exonuclease (proofreading) activity. May be involved in translesional synthesis, in conjunction with the beta clamp from PolIII.</text>
</comment>
<evidence type="ECO:0000313" key="6">
    <source>
        <dbReference type="Proteomes" id="UP000029055"/>
    </source>
</evidence>
<protein>
    <submittedName>
        <fullName evidence="5">ImpB/MucB/SamB family protein</fullName>
        <ecNumber evidence="5">2.7.7.7</ecNumber>
    </submittedName>
</protein>
<keyword evidence="5" id="KW-0548">Nucleotidyltransferase</keyword>
<feature type="region of interest" description="Disordered" evidence="3">
    <location>
        <begin position="374"/>
        <end position="409"/>
    </location>
</feature>
<dbReference type="EMBL" id="JGZR01000002">
    <property type="protein sequence ID" value="KFJ04945.1"/>
    <property type="molecule type" value="Genomic_DNA"/>
</dbReference>
<accession>A0A087EAZ4</accession>
<evidence type="ECO:0000256" key="1">
    <source>
        <dbReference type="ARBA" id="ARBA00010945"/>
    </source>
</evidence>
<dbReference type="InterPro" id="IPR043128">
    <property type="entry name" value="Rev_trsase/Diguanyl_cyclase"/>
</dbReference>
<keyword evidence="6" id="KW-1185">Reference proteome</keyword>
<dbReference type="PROSITE" id="PS50173">
    <property type="entry name" value="UMUC"/>
    <property type="match status" value="1"/>
</dbReference>
<proteinExistence type="inferred from homology"/>
<evidence type="ECO:0000259" key="4">
    <source>
        <dbReference type="PROSITE" id="PS50173"/>
    </source>
</evidence>
<sequence>MADRTYIAIDLKSFYASVECVERNLDPLTTNLVVADVSRTEKTICLAVSPSLKAYGLPGRARLFEVVQKMAEVNERRRLNAPGRRLEGESFDADELSASPNLKATYIAAKPKMARYLQRSAEVYAIYLRYVGAQDIHVYSVDEVFMDVTHYLKASGMSAHEMAVAIVHDIQKDTKLTATAGIGTNMYLSKVAMDIVAKHIPGDEDGVRVAELDETSYRQLLWAHRPLTDFWRVGRGYAKKLEAHGLLTMGDIARCSAGRSCDYYNEDLLYRMFGINAELLIDHAWGYEPCTIEEIKAYKPAATSMSSGQVLQTPYDWKHARLVIKEMTDMLVLEMVDKRMQTDQIGLYVGYERLNNVAPGTSASISTGQARAAGAGAADRAGEGHAGGRYAGREGTDEENGSAESADVESIGAEGIDVGAVMRKPSSRAVVQDRFGRKVPKPSRGTTKLGSYTSSSKVIIKAMMALYDRVTDPLLMVRRMNVVVGRLRPAYASGTGEQRYEQPDLFSCGDDEEAARQAAEQDQRNELEVQRAMIGVKRRFGRNSIVKGMDLEEGATGIKRNAQIGGHAA</sequence>
<dbReference type="Pfam" id="PF00817">
    <property type="entry name" value="IMS"/>
    <property type="match status" value="1"/>
</dbReference>
<dbReference type="eggNOG" id="COG0389">
    <property type="taxonomic scope" value="Bacteria"/>
</dbReference>
<comment type="caution">
    <text evidence="5">The sequence shown here is derived from an EMBL/GenBank/DDBJ whole genome shotgun (WGS) entry which is preliminary data.</text>
</comment>
<dbReference type="AlphaFoldDB" id="A0A087EAZ4"/>
<dbReference type="GO" id="GO:0005829">
    <property type="term" value="C:cytosol"/>
    <property type="evidence" value="ECO:0007669"/>
    <property type="project" value="TreeGrafter"/>
</dbReference>
<dbReference type="InterPro" id="IPR043502">
    <property type="entry name" value="DNA/RNA_pol_sf"/>
</dbReference>
<comment type="similarity">
    <text evidence="1">Belongs to the DNA polymerase type-Y family.</text>
</comment>
<feature type="domain" description="UmuC" evidence="4">
    <location>
        <begin position="6"/>
        <end position="234"/>
    </location>
</feature>
<dbReference type="STRING" id="77635.BISU_1471"/>
<dbReference type="OrthoDB" id="9808813at2"/>
<dbReference type="InterPro" id="IPR050116">
    <property type="entry name" value="DNA_polymerase-Y"/>
</dbReference>
<gene>
    <name evidence="5" type="ORF">BISU_1471</name>
</gene>
<evidence type="ECO:0000313" key="5">
    <source>
        <dbReference type="EMBL" id="KFJ04945.1"/>
    </source>
</evidence>
<name>A0A087EAZ4_9BIFI</name>
<dbReference type="InterPro" id="IPR001126">
    <property type="entry name" value="UmuC"/>
</dbReference>
<reference evidence="5 6" key="1">
    <citation type="submission" date="2014-03" db="EMBL/GenBank/DDBJ databases">
        <title>Genomics of Bifidobacteria.</title>
        <authorList>
            <person name="Ventura M."/>
            <person name="Milani C."/>
            <person name="Lugli G.A."/>
        </authorList>
    </citation>
    <scope>NUCLEOTIDE SEQUENCE [LARGE SCALE GENOMIC DNA]</scope>
    <source>
        <strain evidence="5 6">LMG 11597</strain>
    </source>
</reference>
<evidence type="ECO:0000256" key="3">
    <source>
        <dbReference type="SAM" id="MobiDB-lite"/>
    </source>
</evidence>
<dbReference type="RefSeq" id="WP_024463680.1">
    <property type="nucleotide sequence ID" value="NZ_CP062939.1"/>
</dbReference>
<organism evidence="5 6">
    <name type="scientific">Bifidobacterium subtile</name>
    <dbReference type="NCBI Taxonomy" id="77635"/>
    <lineage>
        <taxon>Bacteria</taxon>
        <taxon>Bacillati</taxon>
        <taxon>Actinomycetota</taxon>
        <taxon>Actinomycetes</taxon>
        <taxon>Bifidobacteriales</taxon>
        <taxon>Bifidobacteriaceae</taxon>
        <taxon>Bifidobacterium</taxon>
    </lineage>
</organism>
<keyword evidence="5" id="KW-0808">Transferase</keyword>
<dbReference type="GO" id="GO:0009432">
    <property type="term" value="P:SOS response"/>
    <property type="evidence" value="ECO:0007669"/>
    <property type="project" value="TreeGrafter"/>
</dbReference>
<dbReference type="SUPFAM" id="SSF56672">
    <property type="entry name" value="DNA/RNA polymerases"/>
    <property type="match status" value="1"/>
</dbReference>
<dbReference type="PANTHER" id="PTHR11076">
    <property type="entry name" value="DNA REPAIR POLYMERASE UMUC / TRANSFERASE FAMILY MEMBER"/>
    <property type="match status" value="1"/>
</dbReference>